<comment type="subcellular location">
    <subcellularLocation>
        <location evidence="1">Membrane</location>
        <topology evidence="1">Multi-pass membrane protein</topology>
    </subcellularLocation>
</comment>
<protein>
    <submittedName>
        <fullName evidence="8">Putative flippase GtrA (Transmembrane translocase of bactoprenol-linked glucose)</fullName>
    </submittedName>
</protein>
<evidence type="ECO:0000313" key="8">
    <source>
        <dbReference type="EMBL" id="SKC58799.1"/>
    </source>
</evidence>
<dbReference type="InterPro" id="IPR007267">
    <property type="entry name" value="GtrA_DPMS_TM"/>
</dbReference>
<evidence type="ECO:0000256" key="5">
    <source>
        <dbReference type="ARBA" id="ARBA00023136"/>
    </source>
</evidence>
<feature type="transmembrane region" description="Helical" evidence="6">
    <location>
        <begin position="41"/>
        <end position="60"/>
    </location>
</feature>
<dbReference type="InterPro" id="IPR051401">
    <property type="entry name" value="GtrA_CellWall_Glycosyl"/>
</dbReference>
<reference evidence="8 9" key="1">
    <citation type="submission" date="2017-02" db="EMBL/GenBank/DDBJ databases">
        <authorList>
            <person name="Peterson S.W."/>
        </authorList>
    </citation>
    <scope>NUCLEOTIDE SEQUENCE [LARGE SCALE GENOMIC DNA]</scope>
    <source>
        <strain evidence="8 9">P15</strain>
    </source>
</reference>
<feature type="domain" description="GtrA/DPMS transmembrane" evidence="7">
    <location>
        <begin position="9"/>
        <end position="125"/>
    </location>
</feature>
<comment type="similarity">
    <text evidence="2">Belongs to the GtrA family.</text>
</comment>
<dbReference type="Proteomes" id="UP000190341">
    <property type="component" value="Unassembled WGS sequence"/>
</dbReference>
<dbReference type="STRING" id="428993.SAMN06296058_1372"/>
<evidence type="ECO:0000256" key="2">
    <source>
        <dbReference type="ARBA" id="ARBA00009399"/>
    </source>
</evidence>
<keyword evidence="4 6" id="KW-1133">Transmembrane helix</keyword>
<dbReference type="GO" id="GO:0000271">
    <property type="term" value="P:polysaccharide biosynthetic process"/>
    <property type="evidence" value="ECO:0007669"/>
    <property type="project" value="InterPro"/>
</dbReference>
<organism evidence="8 9">
    <name type="scientific">Pseudoxanthomonas indica</name>
    <dbReference type="NCBI Taxonomy" id="428993"/>
    <lineage>
        <taxon>Bacteria</taxon>
        <taxon>Pseudomonadati</taxon>
        <taxon>Pseudomonadota</taxon>
        <taxon>Gammaproteobacteria</taxon>
        <taxon>Lysobacterales</taxon>
        <taxon>Lysobacteraceae</taxon>
        <taxon>Pseudoxanthomonas</taxon>
    </lineage>
</organism>
<sequence length="127" mass="13896">MSVLRQGPRYLLVGLAQLLLDWLVFVATTACGLPVAPGNLAGRVCGALLGFWLHGRWTFAEQGQARLGWQRLLRFAVVWLALTAASTLLVSLIADGLGLSQAWLAKPLVEAALAVLAFFLWRHVVYR</sequence>
<feature type="transmembrane region" description="Helical" evidence="6">
    <location>
        <begin position="100"/>
        <end position="121"/>
    </location>
</feature>
<dbReference type="Pfam" id="PF04138">
    <property type="entry name" value="GtrA_DPMS_TM"/>
    <property type="match status" value="1"/>
</dbReference>
<dbReference type="PANTHER" id="PTHR38459:SF1">
    <property type="entry name" value="PROPHAGE BACTOPRENOL-LINKED GLUCOSE TRANSLOCASE HOMOLOG"/>
    <property type="match status" value="1"/>
</dbReference>
<keyword evidence="3 6" id="KW-0812">Transmembrane</keyword>
<evidence type="ECO:0000256" key="4">
    <source>
        <dbReference type="ARBA" id="ARBA00022989"/>
    </source>
</evidence>
<name>A0A1T5K5R9_9GAMM</name>
<feature type="transmembrane region" description="Helical" evidence="6">
    <location>
        <begin position="72"/>
        <end position="94"/>
    </location>
</feature>
<evidence type="ECO:0000256" key="6">
    <source>
        <dbReference type="SAM" id="Phobius"/>
    </source>
</evidence>
<dbReference type="OrthoDB" id="5966606at2"/>
<evidence type="ECO:0000256" key="3">
    <source>
        <dbReference type="ARBA" id="ARBA00022692"/>
    </source>
</evidence>
<gene>
    <name evidence="8" type="ORF">SAMN06296058_1372</name>
</gene>
<evidence type="ECO:0000259" key="7">
    <source>
        <dbReference type="Pfam" id="PF04138"/>
    </source>
</evidence>
<dbReference type="EMBL" id="FUZV01000001">
    <property type="protein sequence ID" value="SKC58799.1"/>
    <property type="molecule type" value="Genomic_DNA"/>
</dbReference>
<dbReference type="AlphaFoldDB" id="A0A1T5K5R9"/>
<evidence type="ECO:0000256" key="1">
    <source>
        <dbReference type="ARBA" id="ARBA00004141"/>
    </source>
</evidence>
<keyword evidence="5 6" id="KW-0472">Membrane</keyword>
<dbReference type="PANTHER" id="PTHR38459">
    <property type="entry name" value="PROPHAGE BACTOPRENOL-LINKED GLUCOSE TRANSLOCASE HOMOLOG"/>
    <property type="match status" value="1"/>
</dbReference>
<evidence type="ECO:0000313" key="9">
    <source>
        <dbReference type="Proteomes" id="UP000190341"/>
    </source>
</evidence>
<feature type="transmembrane region" description="Helical" evidence="6">
    <location>
        <begin position="12"/>
        <end position="35"/>
    </location>
</feature>
<keyword evidence="9" id="KW-1185">Reference proteome</keyword>
<accession>A0A1T5K5R9</accession>
<proteinExistence type="inferred from homology"/>
<dbReference type="GO" id="GO:0005886">
    <property type="term" value="C:plasma membrane"/>
    <property type="evidence" value="ECO:0007669"/>
    <property type="project" value="TreeGrafter"/>
</dbReference>
<dbReference type="RefSeq" id="WP_079723681.1">
    <property type="nucleotide sequence ID" value="NZ_BMCL01000002.1"/>
</dbReference>